<reference evidence="2 3" key="1">
    <citation type="submission" date="2018-08" db="EMBL/GenBank/DDBJ databases">
        <title>Flavobacterium tibetense sp. nov., isolated from a wetland YonghuCo on Tibetan Plateau.</title>
        <authorList>
            <person name="Phurbu D."/>
            <person name="Lu H."/>
            <person name="Xing P."/>
        </authorList>
    </citation>
    <scope>NUCLEOTIDE SEQUENCE [LARGE SCALE GENOMIC DNA]</scope>
    <source>
        <strain evidence="2 3">DJC</strain>
    </source>
</reference>
<evidence type="ECO:0000313" key="3">
    <source>
        <dbReference type="Proteomes" id="UP000284547"/>
    </source>
</evidence>
<keyword evidence="3" id="KW-1185">Reference proteome</keyword>
<dbReference type="RefSeq" id="WP_118149695.1">
    <property type="nucleotide sequence ID" value="NZ_QWEY01000001.1"/>
</dbReference>
<dbReference type="Proteomes" id="UP000284547">
    <property type="component" value="Unassembled WGS sequence"/>
</dbReference>
<feature type="signal peptide" evidence="1">
    <location>
        <begin position="1"/>
        <end position="19"/>
    </location>
</feature>
<sequence length="249" mass="25642">MRVSLILLLPLTIAACAPAVPDSGAGVGFQDYNSYMRDRDAAAGRPQAIVTPGFSPDQIGAAIDRADGQGGIAPATGPVTGSVIGASPALGGDTSAIRPRGNAPAGIREETGEAARIASLGGGARISDENDFDAVASRETIESDRARIDRNRAQYQVIQPGALPVRPGDAGPNIVDYALATNHPRGTQLYKRSSFGAGNAAGKCAGYASPDLAQQAFLARGGPERDRLGLDPDGDGYACAWDPSPYRLR</sequence>
<feature type="chain" id="PRO_5019442151" description="Excalibur calcium-binding domain-containing protein" evidence="1">
    <location>
        <begin position="20"/>
        <end position="249"/>
    </location>
</feature>
<proteinExistence type="predicted"/>
<evidence type="ECO:0000313" key="2">
    <source>
        <dbReference type="EMBL" id="RGP38965.1"/>
    </source>
</evidence>
<evidence type="ECO:0008006" key="4">
    <source>
        <dbReference type="Google" id="ProtNLM"/>
    </source>
</evidence>
<protein>
    <recommendedName>
        <fullName evidence="4">Excalibur calcium-binding domain-containing protein</fullName>
    </recommendedName>
</protein>
<gene>
    <name evidence="2" type="ORF">D1012_02295</name>
</gene>
<dbReference type="AlphaFoldDB" id="A0A411Z7G6"/>
<accession>A0A411Z7G6</accession>
<comment type="caution">
    <text evidence="2">The sequence shown here is derived from an EMBL/GenBank/DDBJ whole genome shotgun (WGS) entry which is preliminary data.</text>
</comment>
<dbReference type="EMBL" id="QWEY01000001">
    <property type="protein sequence ID" value="RGP38965.1"/>
    <property type="molecule type" value="Genomic_DNA"/>
</dbReference>
<dbReference type="PROSITE" id="PS51257">
    <property type="entry name" value="PROKAR_LIPOPROTEIN"/>
    <property type="match status" value="1"/>
</dbReference>
<keyword evidence="1" id="KW-0732">Signal</keyword>
<dbReference type="OrthoDB" id="7951357at2"/>
<organism evidence="2 3">
    <name type="scientific">Pseudotabrizicola alkalilacus</name>
    <dbReference type="NCBI Taxonomy" id="2305252"/>
    <lineage>
        <taxon>Bacteria</taxon>
        <taxon>Pseudomonadati</taxon>
        <taxon>Pseudomonadota</taxon>
        <taxon>Alphaproteobacteria</taxon>
        <taxon>Rhodobacterales</taxon>
        <taxon>Paracoccaceae</taxon>
        <taxon>Pseudotabrizicola</taxon>
    </lineage>
</organism>
<name>A0A411Z7G6_9RHOB</name>
<evidence type="ECO:0000256" key="1">
    <source>
        <dbReference type="SAM" id="SignalP"/>
    </source>
</evidence>